<name>A0ACA9TAC9_BIOOC</name>
<accession>A0ACA9TAC9</accession>
<evidence type="ECO:0000313" key="2">
    <source>
        <dbReference type="Proteomes" id="UP000836387"/>
    </source>
</evidence>
<organism evidence="1 2">
    <name type="scientific">Clonostachys rosea f. rosea IK726</name>
    <dbReference type="NCBI Taxonomy" id="1349383"/>
    <lineage>
        <taxon>Eukaryota</taxon>
        <taxon>Fungi</taxon>
        <taxon>Dikarya</taxon>
        <taxon>Ascomycota</taxon>
        <taxon>Pezizomycotina</taxon>
        <taxon>Sordariomycetes</taxon>
        <taxon>Hypocreomycetidae</taxon>
        <taxon>Hypocreales</taxon>
        <taxon>Bionectriaceae</taxon>
        <taxon>Clonostachys</taxon>
    </lineage>
</organism>
<proteinExistence type="predicted"/>
<dbReference type="Proteomes" id="UP000836387">
    <property type="component" value="Unassembled WGS sequence"/>
</dbReference>
<reference evidence="1" key="1">
    <citation type="submission" date="2020-04" db="EMBL/GenBank/DDBJ databases">
        <authorList>
            <person name="Broberg M."/>
        </authorList>
    </citation>
    <scope>NUCLEOTIDE SEQUENCE</scope>
</reference>
<evidence type="ECO:0000313" key="1">
    <source>
        <dbReference type="EMBL" id="CAG9937869.1"/>
    </source>
</evidence>
<gene>
    <name evidence="1" type="ORF">CRV2_00006287</name>
</gene>
<keyword evidence="2" id="KW-1185">Reference proteome</keyword>
<protein>
    <submittedName>
        <fullName evidence="1">Uncharacterized protein</fullName>
    </submittedName>
</protein>
<comment type="caution">
    <text evidence="1">The sequence shown here is derived from an EMBL/GenBank/DDBJ whole genome shotgun (WGS) entry which is preliminary data.</text>
</comment>
<sequence>MLCSSRNPARWRVLARCTTKAHHTARSSRRRPLTTLAIESSCDDTGVAILTRNHDGSLDSKSPTHSLLFNEFISSDHREFRGIEPMVAAHALTPRLVSALGMKPAADTGSNMRPGRGSKGTNKQQTSNSSTSPEFPFLSLLVSGGHTQLVYSKSLADHRIVASTLDMYTGGWHTDLDVLAISKWPMDPDRGEGIMGAPGWLKR</sequence>
<reference evidence="1" key="2">
    <citation type="submission" date="2021-10" db="EMBL/GenBank/DDBJ databases">
        <authorList>
            <person name="Piombo E."/>
        </authorList>
    </citation>
    <scope>NUCLEOTIDE SEQUENCE</scope>
</reference>
<dbReference type="EMBL" id="CADEHS020000002">
    <property type="protein sequence ID" value="CAG9937869.1"/>
    <property type="molecule type" value="Genomic_DNA"/>
</dbReference>